<feature type="transmembrane region" description="Helical" evidence="2">
    <location>
        <begin position="39"/>
        <end position="61"/>
    </location>
</feature>
<protein>
    <recommendedName>
        <fullName evidence="5">Cell division protein FtsL</fullName>
    </recommendedName>
</protein>
<evidence type="ECO:0008006" key="5">
    <source>
        <dbReference type="Google" id="ProtNLM"/>
    </source>
</evidence>
<proteinExistence type="predicted"/>
<gene>
    <name evidence="3" type="ORF">JQN70_07495</name>
</gene>
<feature type="compositionally biased region" description="Low complexity" evidence="1">
    <location>
        <begin position="147"/>
        <end position="161"/>
    </location>
</feature>
<keyword evidence="4" id="KW-1185">Reference proteome</keyword>
<dbReference type="RefSeq" id="WP_204130704.1">
    <property type="nucleotide sequence ID" value="NZ_JAFDVD010000008.1"/>
</dbReference>
<keyword evidence="2" id="KW-0472">Membrane</keyword>
<dbReference type="EMBL" id="JAFDVD010000008">
    <property type="protein sequence ID" value="MBM6400222.1"/>
    <property type="molecule type" value="Genomic_DNA"/>
</dbReference>
<sequence length="161" mass="16926">MSQHATARPQVRPSARRATTPTPRRLRVVAPPAAEGNGFFLALCVALVLAGFVGVLVLNTAMAKGSFTMRDLQHRSDELTDTQDDLRHALDAVSGPGPLAQEARDLGMVPAETPAFLRLADGKVIGVAKKARKDDTFSVVTESSSGARPTAKAPASTAPSR</sequence>
<feature type="region of interest" description="Disordered" evidence="1">
    <location>
        <begin position="132"/>
        <end position="161"/>
    </location>
</feature>
<comment type="caution">
    <text evidence="3">The sequence shown here is derived from an EMBL/GenBank/DDBJ whole genome shotgun (WGS) entry which is preliminary data.</text>
</comment>
<reference evidence="3" key="1">
    <citation type="submission" date="2021-02" db="EMBL/GenBank/DDBJ databases">
        <title>Phycicoccus sp. MQZ13P-5T, whole genome shotgun sequence.</title>
        <authorList>
            <person name="Tuo L."/>
        </authorList>
    </citation>
    <scope>NUCLEOTIDE SEQUENCE</scope>
    <source>
        <strain evidence="3">MQZ13P-5</strain>
    </source>
</reference>
<keyword evidence="2" id="KW-1133">Transmembrane helix</keyword>
<organism evidence="3 4">
    <name type="scientific">Phycicoccus sonneratiae</name>
    <dbReference type="NCBI Taxonomy" id="2807628"/>
    <lineage>
        <taxon>Bacteria</taxon>
        <taxon>Bacillati</taxon>
        <taxon>Actinomycetota</taxon>
        <taxon>Actinomycetes</taxon>
        <taxon>Micrococcales</taxon>
        <taxon>Intrasporangiaceae</taxon>
        <taxon>Phycicoccus</taxon>
    </lineage>
</organism>
<feature type="compositionally biased region" description="Low complexity" evidence="1">
    <location>
        <begin position="11"/>
        <end position="24"/>
    </location>
</feature>
<name>A0ABS2CK10_9MICO</name>
<dbReference type="Proteomes" id="UP001430172">
    <property type="component" value="Unassembled WGS sequence"/>
</dbReference>
<evidence type="ECO:0000313" key="3">
    <source>
        <dbReference type="EMBL" id="MBM6400222.1"/>
    </source>
</evidence>
<feature type="region of interest" description="Disordered" evidence="1">
    <location>
        <begin position="1"/>
        <end position="24"/>
    </location>
</feature>
<evidence type="ECO:0000256" key="1">
    <source>
        <dbReference type="SAM" id="MobiDB-lite"/>
    </source>
</evidence>
<evidence type="ECO:0000256" key="2">
    <source>
        <dbReference type="SAM" id="Phobius"/>
    </source>
</evidence>
<evidence type="ECO:0000313" key="4">
    <source>
        <dbReference type="Proteomes" id="UP001430172"/>
    </source>
</evidence>
<accession>A0ABS2CK10</accession>
<keyword evidence="2" id="KW-0812">Transmembrane</keyword>